<name>A0ABW0STC4_9GAMM</name>
<gene>
    <name evidence="1" type="ORF">ACFPPB_01720</name>
</gene>
<dbReference type="RefSeq" id="WP_377323762.1">
    <property type="nucleotide sequence ID" value="NZ_JBHSNG010000001.1"/>
</dbReference>
<evidence type="ECO:0000313" key="1">
    <source>
        <dbReference type="EMBL" id="MFC5579838.1"/>
    </source>
</evidence>
<reference evidence="2" key="1">
    <citation type="journal article" date="2019" name="Int. J. Syst. Evol. Microbiol.">
        <title>The Global Catalogue of Microorganisms (GCM) 10K type strain sequencing project: providing services to taxonomists for standard genome sequencing and annotation.</title>
        <authorList>
            <consortium name="The Broad Institute Genomics Platform"/>
            <consortium name="The Broad Institute Genome Sequencing Center for Infectious Disease"/>
            <person name="Wu L."/>
            <person name="Ma J."/>
        </authorList>
    </citation>
    <scope>NUCLEOTIDE SEQUENCE [LARGE SCALE GENOMIC DNA]</scope>
    <source>
        <strain evidence="2">CGMCC 1.13587</strain>
    </source>
</reference>
<dbReference type="Proteomes" id="UP001596111">
    <property type="component" value="Unassembled WGS sequence"/>
</dbReference>
<accession>A0ABW0STC4</accession>
<dbReference type="EMBL" id="JBHSNG010000001">
    <property type="protein sequence ID" value="MFC5579838.1"/>
    <property type="molecule type" value="Genomic_DNA"/>
</dbReference>
<evidence type="ECO:0000313" key="2">
    <source>
        <dbReference type="Proteomes" id="UP001596111"/>
    </source>
</evidence>
<protein>
    <submittedName>
        <fullName evidence="1">Uncharacterized protein</fullName>
    </submittedName>
</protein>
<comment type="caution">
    <text evidence="1">The sequence shown here is derived from an EMBL/GenBank/DDBJ whole genome shotgun (WGS) entry which is preliminary data.</text>
</comment>
<proteinExistence type="predicted"/>
<keyword evidence="2" id="KW-1185">Reference proteome</keyword>
<sequence length="79" mass="8286">MPLIVLCHGVVPHRAGNDGLAGGEEPESVGANGVVEVLNISQVSGSPENPGQLNVKRVADRRTDVFHAGSMLLHEGHKK</sequence>
<organism evidence="1 2">
    <name type="scientific">Rhodanobacter terrae</name>
    <dbReference type="NCBI Taxonomy" id="418647"/>
    <lineage>
        <taxon>Bacteria</taxon>
        <taxon>Pseudomonadati</taxon>
        <taxon>Pseudomonadota</taxon>
        <taxon>Gammaproteobacteria</taxon>
        <taxon>Lysobacterales</taxon>
        <taxon>Rhodanobacteraceae</taxon>
        <taxon>Rhodanobacter</taxon>
    </lineage>
</organism>